<feature type="compositionally biased region" description="Basic and acidic residues" evidence="1">
    <location>
        <begin position="83"/>
        <end position="106"/>
    </location>
</feature>
<comment type="caution">
    <text evidence="2">The sequence shown here is derived from an EMBL/GenBank/DDBJ whole genome shotgun (WGS) entry which is preliminary data.</text>
</comment>
<feature type="compositionally biased region" description="Polar residues" evidence="1">
    <location>
        <begin position="62"/>
        <end position="77"/>
    </location>
</feature>
<evidence type="ECO:0000256" key="1">
    <source>
        <dbReference type="SAM" id="MobiDB-lite"/>
    </source>
</evidence>
<evidence type="ECO:0000313" key="2">
    <source>
        <dbReference type="EMBL" id="KAJ8538193.1"/>
    </source>
</evidence>
<dbReference type="Proteomes" id="UP001152561">
    <property type="component" value="Unassembled WGS sequence"/>
</dbReference>
<name>A0A9Q1R2M7_9SOLA</name>
<dbReference type="AlphaFoldDB" id="A0A9Q1R2M7"/>
<accession>A0A9Q1R2M7</accession>
<feature type="compositionally biased region" description="Polar residues" evidence="1">
    <location>
        <begin position="43"/>
        <end position="53"/>
    </location>
</feature>
<keyword evidence="3" id="KW-1185">Reference proteome</keyword>
<evidence type="ECO:0000313" key="3">
    <source>
        <dbReference type="Proteomes" id="UP001152561"/>
    </source>
</evidence>
<feature type="compositionally biased region" description="Polar residues" evidence="1">
    <location>
        <begin position="181"/>
        <end position="194"/>
    </location>
</feature>
<proteinExistence type="predicted"/>
<gene>
    <name evidence="2" type="ORF">K7X08_014733</name>
</gene>
<protein>
    <submittedName>
        <fullName evidence="2">Uncharacterized protein</fullName>
    </submittedName>
</protein>
<organism evidence="2 3">
    <name type="scientific">Anisodus acutangulus</name>
    <dbReference type="NCBI Taxonomy" id="402998"/>
    <lineage>
        <taxon>Eukaryota</taxon>
        <taxon>Viridiplantae</taxon>
        <taxon>Streptophyta</taxon>
        <taxon>Embryophyta</taxon>
        <taxon>Tracheophyta</taxon>
        <taxon>Spermatophyta</taxon>
        <taxon>Magnoliopsida</taxon>
        <taxon>eudicotyledons</taxon>
        <taxon>Gunneridae</taxon>
        <taxon>Pentapetalae</taxon>
        <taxon>asterids</taxon>
        <taxon>lamiids</taxon>
        <taxon>Solanales</taxon>
        <taxon>Solanaceae</taxon>
        <taxon>Solanoideae</taxon>
        <taxon>Hyoscyameae</taxon>
        <taxon>Anisodus</taxon>
    </lineage>
</organism>
<feature type="compositionally biased region" description="Polar residues" evidence="1">
    <location>
        <begin position="111"/>
        <end position="123"/>
    </location>
</feature>
<sequence>MEASYTQSKNKGIPKASKDVVQTRAENELSVDGKEGNMRAGDSVSTNENQQLNHEPAKNDMNEQTGDNKTYLQNNTLPAVEINQEHEKEGEHTGESLISDEAKMQEDAGAANSSQDTEESMVSNIDEVGVKFKPPDDPDINSQRDIQEDAGDIPSQHENNVVAIISSGSTNNQAGDKGSNKKQMAAQSTNISPNTKLQEIVAHKMSQTKVQMALEEAK</sequence>
<feature type="compositionally biased region" description="Basic and acidic residues" evidence="1">
    <location>
        <begin position="25"/>
        <end position="37"/>
    </location>
</feature>
<reference evidence="3" key="1">
    <citation type="journal article" date="2023" name="Proc. Natl. Acad. Sci. U.S.A.">
        <title>Genomic and structural basis for evolution of tropane alkaloid biosynthesis.</title>
        <authorList>
            <person name="Wanga Y.-J."/>
            <person name="Taina T."/>
            <person name="Yua J.-Y."/>
            <person name="Lia J."/>
            <person name="Xua B."/>
            <person name="Chenc J."/>
            <person name="D'Auriad J.C."/>
            <person name="Huanga J.-P."/>
            <person name="Huanga S.-X."/>
        </authorList>
    </citation>
    <scope>NUCLEOTIDE SEQUENCE [LARGE SCALE GENOMIC DNA]</scope>
    <source>
        <strain evidence="3">cv. KIB-2019</strain>
    </source>
</reference>
<dbReference type="EMBL" id="JAJAGQ010000017">
    <property type="protein sequence ID" value="KAJ8538193.1"/>
    <property type="molecule type" value="Genomic_DNA"/>
</dbReference>
<feature type="region of interest" description="Disordered" evidence="1">
    <location>
        <begin position="1"/>
        <end position="194"/>
    </location>
</feature>
<feature type="compositionally biased region" description="Polar residues" evidence="1">
    <location>
        <begin position="1"/>
        <end position="10"/>
    </location>
</feature>